<comment type="caution">
    <text evidence="6">The sequence shown here is derived from an EMBL/GenBank/DDBJ whole genome shotgun (WGS) entry which is preliminary data.</text>
</comment>
<dbReference type="PANTHER" id="PTHR45833:SF1">
    <property type="entry name" value="METHIONINE SYNTHASE"/>
    <property type="match status" value="1"/>
</dbReference>
<dbReference type="GO" id="GO:0031419">
    <property type="term" value="F:cobalamin binding"/>
    <property type="evidence" value="ECO:0007669"/>
    <property type="project" value="InterPro"/>
</dbReference>
<sequence>MDLKALTDSIVAMNDQVVRDLVKRALSDHIDPKVILDQGLIPGIKEVGSLFSRKEYFVPEVLLAAEAFYAGFDIIKPLLESAGVKKKGKIMIAVVEGDIHDIGKNIVKVMLEASGYDVNDLGRDVSVNRIIKSVKACKPQILALSSLMTTTMNHMEDVIKILEEEGIRSQVKVIVGGAPVNRDFAERIKADGYGCDAAEAVKITDTIING</sequence>
<keyword evidence="3" id="KW-0170">Cobalt</keyword>
<feature type="domain" description="B12-binding N-terminal" evidence="5">
    <location>
        <begin position="1"/>
        <end position="87"/>
    </location>
</feature>
<evidence type="ECO:0008006" key="8">
    <source>
        <dbReference type="Google" id="ProtNLM"/>
    </source>
</evidence>
<dbReference type="PANTHER" id="PTHR45833">
    <property type="entry name" value="METHIONINE SYNTHASE"/>
    <property type="match status" value="1"/>
</dbReference>
<dbReference type="Gene3D" id="1.10.1240.10">
    <property type="entry name" value="Methionine synthase domain"/>
    <property type="match status" value="1"/>
</dbReference>
<keyword evidence="2" id="KW-0479">Metal-binding</keyword>
<comment type="similarity">
    <text evidence="1">Belongs to the methylamine corrinoid protein family.</text>
</comment>
<evidence type="ECO:0000259" key="5">
    <source>
        <dbReference type="PROSITE" id="PS51337"/>
    </source>
</evidence>
<dbReference type="Proteomes" id="UP000177025">
    <property type="component" value="Unassembled WGS sequence"/>
</dbReference>
<gene>
    <name evidence="6" type="ORF">A2Y85_06630</name>
</gene>
<dbReference type="EMBL" id="MEUM01000004">
    <property type="protein sequence ID" value="OGC43860.1"/>
    <property type="molecule type" value="Genomic_DNA"/>
</dbReference>
<dbReference type="GO" id="GO:0046653">
    <property type="term" value="P:tetrahydrofolate metabolic process"/>
    <property type="evidence" value="ECO:0007669"/>
    <property type="project" value="TreeGrafter"/>
</dbReference>
<dbReference type="InterPro" id="IPR036594">
    <property type="entry name" value="Meth_synthase_dom"/>
</dbReference>
<evidence type="ECO:0000313" key="6">
    <source>
        <dbReference type="EMBL" id="OGC43860.1"/>
    </source>
</evidence>
<evidence type="ECO:0000256" key="3">
    <source>
        <dbReference type="ARBA" id="ARBA00023285"/>
    </source>
</evidence>
<reference evidence="6 7" key="1">
    <citation type="journal article" date="2016" name="Nat. Commun.">
        <title>Thousands of microbial genomes shed light on interconnected biogeochemical processes in an aquifer system.</title>
        <authorList>
            <person name="Anantharaman K."/>
            <person name="Brown C.T."/>
            <person name="Hug L.A."/>
            <person name="Sharon I."/>
            <person name="Castelle C.J."/>
            <person name="Probst A.J."/>
            <person name="Thomas B.C."/>
            <person name="Singh A."/>
            <person name="Wilkins M.J."/>
            <person name="Karaoz U."/>
            <person name="Brodie E.L."/>
            <person name="Williams K.H."/>
            <person name="Hubbard S.S."/>
            <person name="Banfield J.F."/>
        </authorList>
    </citation>
    <scope>NUCLEOTIDE SEQUENCE [LARGE SCALE GENOMIC DNA]</scope>
</reference>
<name>A0A1F4UGD8_UNCW3</name>
<dbReference type="Pfam" id="PF02607">
    <property type="entry name" value="B12-binding_2"/>
    <property type="match status" value="1"/>
</dbReference>
<dbReference type="Gene3D" id="3.40.50.280">
    <property type="entry name" value="Cobalamin-binding domain"/>
    <property type="match status" value="1"/>
</dbReference>
<dbReference type="SMART" id="SM01018">
    <property type="entry name" value="B12-binding_2"/>
    <property type="match status" value="1"/>
</dbReference>
<protein>
    <recommendedName>
        <fullName evidence="8">Methyltransferase</fullName>
    </recommendedName>
</protein>
<dbReference type="Pfam" id="PF02310">
    <property type="entry name" value="B12-binding"/>
    <property type="match status" value="1"/>
</dbReference>
<dbReference type="PROSITE" id="PS51337">
    <property type="entry name" value="B12_BINDING_NTER"/>
    <property type="match status" value="1"/>
</dbReference>
<dbReference type="InterPro" id="IPR050554">
    <property type="entry name" value="Met_Synthase/Corrinoid"/>
</dbReference>
<dbReference type="InterPro" id="IPR006158">
    <property type="entry name" value="Cobalamin-bd"/>
</dbReference>
<dbReference type="CDD" id="cd02070">
    <property type="entry name" value="corrinoid_protein_B12-BD"/>
    <property type="match status" value="1"/>
</dbReference>
<dbReference type="PROSITE" id="PS51332">
    <property type="entry name" value="B12_BINDING"/>
    <property type="match status" value="1"/>
</dbReference>
<dbReference type="GO" id="GO:0008705">
    <property type="term" value="F:methionine synthase activity"/>
    <property type="evidence" value="ECO:0007669"/>
    <property type="project" value="TreeGrafter"/>
</dbReference>
<dbReference type="GO" id="GO:0050667">
    <property type="term" value="P:homocysteine metabolic process"/>
    <property type="evidence" value="ECO:0007669"/>
    <property type="project" value="TreeGrafter"/>
</dbReference>
<dbReference type="AlphaFoldDB" id="A0A1F4UGD8"/>
<organism evidence="6 7">
    <name type="scientific">candidate division WOR-3 bacterium RBG_13_43_14</name>
    <dbReference type="NCBI Taxonomy" id="1802590"/>
    <lineage>
        <taxon>Bacteria</taxon>
        <taxon>Bacteria division WOR-3</taxon>
    </lineage>
</organism>
<dbReference type="GO" id="GO:0046872">
    <property type="term" value="F:metal ion binding"/>
    <property type="evidence" value="ECO:0007669"/>
    <property type="project" value="UniProtKB-KW"/>
</dbReference>
<dbReference type="InterPro" id="IPR036724">
    <property type="entry name" value="Cobalamin-bd_sf"/>
</dbReference>
<accession>A0A1F4UGD8</accession>
<evidence type="ECO:0000259" key="4">
    <source>
        <dbReference type="PROSITE" id="PS51332"/>
    </source>
</evidence>
<proteinExistence type="inferred from homology"/>
<feature type="domain" description="B12-binding" evidence="4">
    <location>
        <begin position="87"/>
        <end position="210"/>
    </location>
</feature>
<evidence type="ECO:0000313" key="7">
    <source>
        <dbReference type="Proteomes" id="UP000177025"/>
    </source>
</evidence>
<evidence type="ECO:0000256" key="2">
    <source>
        <dbReference type="ARBA" id="ARBA00022723"/>
    </source>
</evidence>
<dbReference type="SUPFAM" id="SSF52242">
    <property type="entry name" value="Cobalamin (vitamin B12)-binding domain"/>
    <property type="match status" value="1"/>
</dbReference>
<dbReference type="SUPFAM" id="SSF47644">
    <property type="entry name" value="Methionine synthase domain"/>
    <property type="match status" value="1"/>
</dbReference>
<dbReference type="FunFam" id="3.40.50.280:FF:000003">
    <property type="entry name" value="Dimethylamine methyltransferase corrinoid protein"/>
    <property type="match status" value="1"/>
</dbReference>
<dbReference type="InterPro" id="IPR003759">
    <property type="entry name" value="Cbl-bd_cap"/>
</dbReference>
<evidence type="ECO:0000256" key="1">
    <source>
        <dbReference type="ARBA" id="ARBA00010854"/>
    </source>
</evidence>
<dbReference type="GO" id="GO:0005829">
    <property type="term" value="C:cytosol"/>
    <property type="evidence" value="ECO:0007669"/>
    <property type="project" value="TreeGrafter"/>
</dbReference>